<dbReference type="PROSITE" id="PS00062">
    <property type="entry name" value="ALDOKETO_REDUCTASE_2"/>
    <property type="match status" value="1"/>
</dbReference>
<dbReference type="SUPFAM" id="SSF51430">
    <property type="entry name" value="NAD(P)-linked oxidoreductase"/>
    <property type="match status" value="1"/>
</dbReference>
<dbReference type="GO" id="GO:0004032">
    <property type="term" value="F:aldose reductase (NADPH) activity"/>
    <property type="evidence" value="ECO:0000318"/>
    <property type="project" value="GO_Central"/>
</dbReference>
<dbReference type="PRINTS" id="PR00069">
    <property type="entry name" value="ALDKETRDTASE"/>
</dbReference>
<feature type="domain" description="NADP-dependent oxidoreductase" evidence="5">
    <location>
        <begin position="19"/>
        <end position="293"/>
    </location>
</feature>
<feature type="site" description="Lowers pKa of active site Tyr" evidence="4">
    <location>
        <position position="86"/>
    </location>
</feature>
<dbReference type="PROSITE" id="PS00798">
    <property type="entry name" value="ALDOKETO_REDUCTASE_1"/>
    <property type="match status" value="1"/>
</dbReference>
<dbReference type="PANTHER" id="PTHR11732">
    <property type="entry name" value="ALDO/KETO REDUCTASE"/>
    <property type="match status" value="1"/>
</dbReference>
<dbReference type="InterPro" id="IPR020471">
    <property type="entry name" value="AKR"/>
</dbReference>
<accession>A0A2C9U7D5</accession>
<evidence type="ECO:0000256" key="2">
    <source>
        <dbReference type="PIRSR" id="PIRSR000097-1"/>
    </source>
</evidence>
<dbReference type="GO" id="GO:0044550">
    <property type="term" value="P:secondary metabolite biosynthetic process"/>
    <property type="evidence" value="ECO:0007669"/>
    <property type="project" value="UniProtKB-ARBA"/>
</dbReference>
<feature type="active site" description="Proton donor" evidence="2">
    <location>
        <position position="56"/>
    </location>
</feature>
<evidence type="ECO:0000256" key="3">
    <source>
        <dbReference type="PIRSR" id="PIRSR000097-2"/>
    </source>
</evidence>
<proteinExistence type="predicted"/>
<evidence type="ECO:0000256" key="1">
    <source>
        <dbReference type="ARBA" id="ARBA00023002"/>
    </source>
</evidence>
<keyword evidence="7" id="KW-1185">Reference proteome</keyword>
<dbReference type="Proteomes" id="UP000091857">
    <property type="component" value="Chromosome 17"/>
</dbReference>
<dbReference type="InterPro" id="IPR036812">
    <property type="entry name" value="NAD(P)_OxRdtase_dom_sf"/>
</dbReference>
<dbReference type="OrthoDB" id="416253at2759"/>
<dbReference type="Pfam" id="PF00248">
    <property type="entry name" value="Aldo_ket_red"/>
    <property type="match status" value="1"/>
</dbReference>
<name>A0A2C9U7D5_MANES</name>
<dbReference type="InterPro" id="IPR023210">
    <property type="entry name" value="NADP_OxRdtase_dom"/>
</dbReference>
<organism evidence="6 7">
    <name type="scientific">Manihot esculenta</name>
    <name type="common">Cassava</name>
    <name type="synonym">Jatropha manihot</name>
    <dbReference type="NCBI Taxonomy" id="3983"/>
    <lineage>
        <taxon>Eukaryota</taxon>
        <taxon>Viridiplantae</taxon>
        <taxon>Streptophyta</taxon>
        <taxon>Embryophyta</taxon>
        <taxon>Tracheophyta</taxon>
        <taxon>Spermatophyta</taxon>
        <taxon>Magnoliopsida</taxon>
        <taxon>eudicotyledons</taxon>
        <taxon>Gunneridae</taxon>
        <taxon>Pentapetalae</taxon>
        <taxon>rosids</taxon>
        <taxon>fabids</taxon>
        <taxon>Malpighiales</taxon>
        <taxon>Euphorbiaceae</taxon>
        <taxon>Crotonoideae</taxon>
        <taxon>Manihoteae</taxon>
        <taxon>Manihot</taxon>
    </lineage>
</organism>
<sequence>MASIPLASLASTGQKIPLLGFGTADFPFGEDEETVKQSVLHAIEVGYRHFDTAAAYQSEKPLGDAIAEALQRGLIKSRDELFVTSKIFCSNCHSHLVLPALQETLKNLGLAYLDLYLIHFPVSLKPGTQFPFTPGDILVMDFEGVWKAMEECQSLGLTKSIGVSNFTCKKIEKLLATASIPPAVNQVEMNVFWPQKQLRKLCEEKGIHITAYSALGTKGTPWELINCRPIDCDALKEIASARGKTVAQVCLRWVYQQGVSVVVKSFNKERMKENLQIFDWELSEEDLQKIDQLPQRRGHLADFFVREEGPYKSLSELWDGEL</sequence>
<feature type="binding site" evidence="3">
    <location>
        <position position="119"/>
    </location>
    <ligand>
        <name>substrate</name>
    </ligand>
</feature>
<dbReference type="InterPro" id="IPR018170">
    <property type="entry name" value="Aldo/ket_reductase_CS"/>
</dbReference>
<gene>
    <name evidence="6" type="ORF">MANES_17G090500v8</name>
</gene>
<dbReference type="EMBL" id="CM004403">
    <property type="protein sequence ID" value="OAY25387.1"/>
    <property type="molecule type" value="Genomic_DNA"/>
</dbReference>
<evidence type="ECO:0000313" key="6">
    <source>
        <dbReference type="EMBL" id="OAY25387.1"/>
    </source>
</evidence>
<dbReference type="GO" id="GO:0005829">
    <property type="term" value="C:cytosol"/>
    <property type="evidence" value="ECO:0000318"/>
    <property type="project" value="GO_Central"/>
</dbReference>
<dbReference type="FunFam" id="3.20.20.100:FF:000014">
    <property type="entry name" value="NAD(P)-linked oxidoreductase superfamily protein"/>
    <property type="match status" value="1"/>
</dbReference>
<reference evidence="7" key="1">
    <citation type="journal article" date="2016" name="Nat. Biotechnol.">
        <title>Sequencing wild and cultivated cassava and related species reveals extensive interspecific hybridization and genetic diversity.</title>
        <authorList>
            <person name="Bredeson J.V."/>
            <person name="Lyons J.B."/>
            <person name="Prochnik S.E."/>
            <person name="Wu G.A."/>
            <person name="Ha C.M."/>
            <person name="Edsinger-Gonzales E."/>
            <person name="Grimwood J."/>
            <person name="Schmutz J."/>
            <person name="Rabbi I.Y."/>
            <person name="Egesi C."/>
            <person name="Nauluvula P."/>
            <person name="Lebot V."/>
            <person name="Ndunguru J."/>
            <person name="Mkamilo G."/>
            <person name="Bart R.S."/>
            <person name="Setter T.L."/>
            <person name="Gleadow R.M."/>
            <person name="Kulakow P."/>
            <person name="Ferguson M.E."/>
            <person name="Rounsley S."/>
            <person name="Rokhsar D.S."/>
        </authorList>
    </citation>
    <scope>NUCLEOTIDE SEQUENCE [LARGE SCALE GENOMIC DNA]</scope>
    <source>
        <strain evidence="7">cv. AM560-2</strain>
    </source>
</reference>
<dbReference type="PIRSF" id="PIRSF000097">
    <property type="entry name" value="AKR"/>
    <property type="match status" value="1"/>
</dbReference>
<evidence type="ECO:0000313" key="7">
    <source>
        <dbReference type="Proteomes" id="UP000091857"/>
    </source>
</evidence>
<protein>
    <recommendedName>
        <fullName evidence="5">NADP-dependent oxidoreductase domain-containing protein</fullName>
    </recommendedName>
</protein>
<evidence type="ECO:0000259" key="5">
    <source>
        <dbReference type="Pfam" id="PF00248"/>
    </source>
</evidence>
<dbReference type="AlphaFoldDB" id="A0A2C9U7D5"/>
<dbReference type="InterPro" id="IPR044497">
    <property type="entry name" value="AKR4A/B"/>
</dbReference>
<evidence type="ECO:0000256" key="4">
    <source>
        <dbReference type="PIRSR" id="PIRSR000097-3"/>
    </source>
</evidence>
<keyword evidence="1" id="KW-0560">Oxidoreductase</keyword>
<dbReference type="STRING" id="3983.A0A2C9U7D5"/>
<dbReference type="OMA" id="MYRNEKP"/>
<dbReference type="Gene3D" id="3.20.20.100">
    <property type="entry name" value="NADP-dependent oxidoreductase domain"/>
    <property type="match status" value="1"/>
</dbReference>
<dbReference type="Gramene" id="Manes.17G090500.1.v8.1">
    <property type="protein sequence ID" value="Manes.17G090500.1.v8.1.CDS"/>
    <property type="gene ID" value="Manes.17G090500.v8.1"/>
</dbReference>
<comment type="caution">
    <text evidence="6">The sequence shown here is derived from an EMBL/GenBank/DDBJ whole genome shotgun (WGS) entry which is preliminary data.</text>
</comment>
<dbReference type="CDD" id="cd19124">
    <property type="entry name" value="AKR_AKR4A_4B"/>
    <property type="match status" value="1"/>
</dbReference>
<dbReference type="PROSITE" id="PS00063">
    <property type="entry name" value="ALDOKETO_REDUCTASE_3"/>
    <property type="match status" value="1"/>
</dbReference>